<feature type="domain" description="THIF-type NAD/FAD binding fold" evidence="1">
    <location>
        <begin position="79"/>
        <end position="268"/>
    </location>
</feature>
<reference evidence="3 4" key="1">
    <citation type="submission" date="2024-03" db="EMBL/GenBank/DDBJ databases">
        <title>Human intestinal bacterial collection.</title>
        <authorList>
            <person name="Pauvert C."/>
            <person name="Hitch T.C.A."/>
            <person name="Clavel T."/>
        </authorList>
    </citation>
    <scope>NUCLEOTIDE SEQUENCE [LARGE SCALE GENOMIC DNA]</scope>
    <source>
        <strain evidence="3 4">CLA-JM-H44</strain>
    </source>
</reference>
<dbReference type="Gene3D" id="3.40.50.720">
    <property type="entry name" value="NAD(P)-binding Rossmann-like Domain"/>
    <property type="match status" value="1"/>
</dbReference>
<comment type="caution">
    <text evidence="3">The sequence shown here is derived from an EMBL/GenBank/DDBJ whole genome shotgun (WGS) entry which is preliminary data.</text>
</comment>
<dbReference type="EMBL" id="JBBMFD010000001">
    <property type="protein sequence ID" value="MEQ2439485.1"/>
    <property type="molecule type" value="Genomic_DNA"/>
</dbReference>
<keyword evidence="3" id="KW-0808">Transferase</keyword>
<keyword evidence="4" id="KW-1185">Reference proteome</keyword>
<dbReference type="SUPFAM" id="SSF69572">
    <property type="entry name" value="Activating enzymes of the ubiquitin-like proteins"/>
    <property type="match status" value="1"/>
</dbReference>
<protein>
    <submittedName>
        <fullName evidence="3">Sulfur carrier protein ThiS adenylyltransferase ThiF</fullName>
    </submittedName>
</protein>
<dbReference type="InterPro" id="IPR045886">
    <property type="entry name" value="ThiF/MoeB/HesA"/>
</dbReference>
<dbReference type="Pfam" id="PF14453">
    <property type="entry name" value="ThiS-like"/>
    <property type="match status" value="1"/>
</dbReference>
<gene>
    <name evidence="3" type="primary">thiF</name>
    <name evidence="3" type="ORF">WMO26_01435</name>
</gene>
<organism evidence="3 4">
    <name type="scientific">Solibaculum intestinale</name>
    <dbReference type="NCBI Taxonomy" id="3133165"/>
    <lineage>
        <taxon>Bacteria</taxon>
        <taxon>Bacillati</taxon>
        <taxon>Bacillota</taxon>
        <taxon>Clostridia</taxon>
        <taxon>Eubacteriales</taxon>
        <taxon>Oscillospiraceae</taxon>
        <taxon>Solibaculum</taxon>
    </lineage>
</organism>
<evidence type="ECO:0000259" key="1">
    <source>
        <dbReference type="Pfam" id="PF00899"/>
    </source>
</evidence>
<dbReference type="Pfam" id="PF00899">
    <property type="entry name" value="ThiF"/>
    <property type="match status" value="1"/>
</dbReference>
<keyword evidence="3" id="KW-0548">Nucleotidyltransferase</keyword>
<sequence length="269" mass="28941">MLRVTVNGKEEKALEGETVSSLAKRLSIAADVYIRNGFAVEGTLPLRNGDQITLIEKGKMPDKAQLERMMAARHTPYVHERVKKATVGIAGLGGLGSNIAVMLARTGVGRLILADFDLVEPSNLNRQSYLMRHLGRPKTEALKEQIGEINPYVSVDTHTVRVEEANAAALFGDCDVVCEAFDDPASKAALVSALLEGRPKIKLVAASGMAGFESANSIKTVRRFENLYLCGDGTNEAREGNGLMAPRVTVCAAHQANMALRLLLGITEV</sequence>
<evidence type="ECO:0000259" key="2">
    <source>
        <dbReference type="Pfam" id="PF14453"/>
    </source>
</evidence>
<feature type="domain" description="ThiS-like ubiquitin" evidence="2">
    <location>
        <begin position="2"/>
        <end position="58"/>
    </location>
</feature>
<evidence type="ECO:0000313" key="4">
    <source>
        <dbReference type="Proteomes" id="UP001489509"/>
    </source>
</evidence>
<dbReference type="GO" id="GO:0016779">
    <property type="term" value="F:nucleotidyltransferase activity"/>
    <property type="evidence" value="ECO:0007669"/>
    <property type="project" value="UniProtKB-KW"/>
</dbReference>
<dbReference type="InterPro" id="IPR012729">
    <property type="entry name" value="ThiF_fam2"/>
</dbReference>
<dbReference type="CDD" id="cd01487">
    <property type="entry name" value="E1_ThiF_like"/>
    <property type="match status" value="1"/>
</dbReference>
<dbReference type="NCBIfam" id="NF006395">
    <property type="entry name" value="PRK08644.1"/>
    <property type="match status" value="1"/>
</dbReference>
<dbReference type="RefSeq" id="WP_349217743.1">
    <property type="nucleotide sequence ID" value="NZ_JBBMFD010000001.1"/>
</dbReference>
<evidence type="ECO:0000313" key="3">
    <source>
        <dbReference type="EMBL" id="MEQ2439485.1"/>
    </source>
</evidence>
<dbReference type="InterPro" id="IPR032726">
    <property type="entry name" value="ThiS-like_dom"/>
</dbReference>
<dbReference type="PANTHER" id="PTHR43267:SF3">
    <property type="entry name" value="THIF PROTEIN"/>
    <property type="match status" value="1"/>
</dbReference>
<dbReference type="InterPro" id="IPR035985">
    <property type="entry name" value="Ubiquitin-activating_enz"/>
</dbReference>
<dbReference type="PANTHER" id="PTHR43267">
    <property type="entry name" value="TRNA THREONYLCARBAMOYLADENOSINE DEHYDRATASE"/>
    <property type="match status" value="1"/>
</dbReference>
<proteinExistence type="predicted"/>
<dbReference type="InterPro" id="IPR000594">
    <property type="entry name" value="ThiF_NAD_FAD-bd"/>
</dbReference>
<dbReference type="NCBIfam" id="TIGR02354">
    <property type="entry name" value="thiF_fam2"/>
    <property type="match status" value="1"/>
</dbReference>
<name>A0ABV1DYC3_9FIRM</name>
<dbReference type="Proteomes" id="UP001489509">
    <property type="component" value="Unassembled WGS sequence"/>
</dbReference>
<accession>A0ABV1DYC3</accession>